<dbReference type="SUPFAM" id="SSF53448">
    <property type="entry name" value="Nucleotide-diphospho-sugar transferases"/>
    <property type="match status" value="1"/>
</dbReference>
<name>F0R6X4_PHOSB</name>
<dbReference type="HOGENOM" id="CLU_025996_13_0_10"/>
<dbReference type="AlphaFoldDB" id="F0R6X4"/>
<dbReference type="InterPro" id="IPR029044">
    <property type="entry name" value="Nucleotide-diphossugar_trans"/>
</dbReference>
<dbReference type="eggNOG" id="COG1216">
    <property type="taxonomic scope" value="Bacteria"/>
</dbReference>
<evidence type="ECO:0000313" key="3">
    <source>
        <dbReference type="Proteomes" id="UP000007486"/>
    </source>
</evidence>
<proteinExistence type="predicted"/>
<keyword evidence="2" id="KW-0808">Transferase</keyword>
<dbReference type="KEGG" id="bsa:Bacsa_0283"/>
<dbReference type="PANTHER" id="PTHR22916:SF3">
    <property type="entry name" value="UDP-GLCNAC:BETAGAL BETA-1,3-N-ACETYLGLUCOSAMINYLTRANSFERASE-LIKE PROTEIN 1"/>
    <property type="match status" value="1"/>
</dbReference>
<sequence length="314" mass="36215">MKFSVTIPAYKARFLKECIESILAQTYKDFELIIVNDASPEDLTSIVKSFNDPRIRYYINETNCGAVNVVDNWNKCLEYATGEYIICMGDDDMLAENALQTYNDLICKYPNVDLFHSRTMAIDEKGFSVALMLIRNEYESLCNFMLYRFFPHNGNMQFIGDFCFRTTTLRKVGGFYKLPLAWESDDITAFMVANPNGVVHTAHPTFFYRINGQTITNTGNVEIKLESTDKAYLWYKNFLTSYSPVNVLEQQLLLQIKQNLDSFFTKKKIHIIASDIAQNVFHSFKWIFHKNSYNLSSVLVLQSIAKGIVDSIKH</sequence>
<dbReference type="GO" id="GO:0016758">
    <property type="term" value="F:hexosyltransferase activity"/>
    <property type="evidence" value="ECO:0007669"/>
    <property type="project" value="UniProtKB-ARBA"/>
</dbReference>
<organism evidence="2 3">
    <name type="scientific">Phocaeicola salanitronis (strain DSM 18170 / JCM 13657 / CCUG 60908 / BL78)</name>
    <name type="common">Bacteroides salanitronis</name>
    <dbReference type="NCBI Taxonomy" id="667015"/>
    <lineage>
        <taxon>Bacteria</taxon>
        <taxon>Pseudomonadati</taxon>
        <taxon>Bacteroidota</taxon>
        <taxon>Bacteroidia</taxon>
        <taxon>Bacteroidales</taxon>
        <taxon>Bacteroidaceae</taxon>
        <taxon>Phocaeicola</taxon>
    </lineage>
</organism>
<evidence type="ECO:0000313" key="2">
    <source>
        <dbReference type="EMBL" id="ADY34891.1"/>
    </source>
</evidence>
<dbReference type="PANTHER" id="PTHR22916">
    <property type="entry name" value="GLYCOSYLTRANSFERASE"/>
    <property type="match status" value="1"/>
</dbReference>
<dbReference type="InterPro" id="IPR001173">
    <property type="entry name" value="Glyco_trans_2-like"/>
</dbReference>
<dbReference type="STRING" id="667015.Bacsa_0283"/>
<evidence type="ECO:0000259" key="1">
    <source>
        <dbReference type="Pfam" id="PF00535"/>
    </source>
</evidence>
<dbReference type="Pfam" id="PF00535">
    <property type="entry name" value="Glycos_transf_2"/>
    <property type="match status" value="1"/>
</dbReference>
<accession>F0R6X4</accession>
<dbReference type="Gene3D" id="3.90.550.10">
    <property type="entry name" value="Spore Coat Polysaccharide Biosynthesis Protein SpsA, Chain A"/>
    <property type="match status" value="1"/>
</dbReference>
<dbReference type="RefSeq" id="WP_013616353.1">
    <property type="nucleotide sequence ID" value="NC_015164.1"/>
</dbReference>
<dbReference type="EMBL" id="CP002530">
    <property type="protein sequence ID" value="ADY34891.1"/>
    <property type="molecule type" value="Genomic_DNA"/>
</dbReference>
<protein>
    <submittedName>
        <fullName evidence="2">Glycosyl transferase family 2</fullName>
    </submittedName>
</protein>
<dbReference type="Proteomes" id="UP000007486">
    <property type="component" value="Chromosome"/>
</dbReference>
<keyword evidence="3" id="KW-1185">Reference proteome</keyword>
<feature type="domain" description="Glycosyltransferase 2-like" evidence="1">
    <location>
        <begin position="4"/>
        <end position="144"/>
    </location>
</feature>
<dbReference type="OrthoDB" id="9815829at2"/>
<reference evidence="2 3" key="1">
    <citation type="journal article" date="2011" name="Stand. Genomic Sci.">
        <title>Complete genome sequence of Bacteroides salanitronis type strain (BL78).</title>
        <authorList>
            <person name="Gronow S."/>
            <person name="Held B."/>
            <person name="Lucas S."/>
            <person name="Lapidus A."/>
            <person name="Del Rio T.G."/>
            <person name="Nolan M."/>
            <person name="Tice H."/>
            <person name="Deshpande S."/>
            <person name="Cheng J.F."/>
            <person name="Pitluck S."/>
            <person name="Liolios K."/>
            <person name="Pagani I."/>
            <person name="Ivanova N."/>
            <person name="Mavromatis K."/>
            <person name="Pati A."/>
            <person name="Tapia R."/>
            <person name="Han C."/>
            <person name="Goodwin L."/>
            <person name="Chen A."/>
            <person name="Palaniappan K."/>
            <person name="Land M."/>
            <person name="Hauser L."/>
            <person name="Chang Y.J."/>
            <person name="Jeffries C.D."/>
            <person name="Brambilla E.M."/>
            <person name="Rohde M."/>
            <person name="Goker M."/>
            <person name="Detter J.C."/>
            <person name="Woyke T."/>
            <person name="Bristow J."/>
            <person name="Markowitz V."/>
            <person name="Hugenholtz P."/>
            <person name="Kyrpides N.C."/>
            <person name="Klenk H.P."/>
            <person name="Eisen J.A."/>
        </authorList>
    </citation>
    <scope>NUCLEOTIDE SEQUENCE [LARGE SCALE GENOMIC DNA]</scope>
    <source>
        <strain evidence="2 3">DSM 18170</strain>
    </source>
</reference>
<gene>
    <name evidence="2" type="ordered locus">Bacsa_0283</name>
</gene>